<comment type="caution">
    <text evidence="2">The sequence shown here is derived from an EMBL/GenBank/DDBJ whole genome shotgun (WGS) entry which is preliminary data.</text>
</comment>
<keyword evidence="1" id="KW-0732">Signal</keyword>
<name>A0ABP3HDQ2_9ALTE</name>
<reference evidence="3" key="1">
    <citation type="journal article" date="2019" name="Int. J. Syst. Evol. Microbiol.">
        <title>The Global Catalogue of Microorganisms (GCM) 10K type strain sequencing project: providing services to taxonomists for standard genome sequencing and annotation.</title>
        <authorList>
            <consortium name="The Broad Institute Genomics Platform"/>
            <consortium name="The Broad Institute Genome Sequencing Center for Infectious Disease"/>
            <person name="Wu L."/>
            <person name="Ma J."/>
        </authorList>
    </citation>
    <scope>NUCLEOTIDE SEQUENCE [LARGE SCALE GENOMIC DNA]</scope>
    <source>
        <strain evidence="3">JCM 13378</strain>
    </source>
</reference>
<evidence type="ECO:0000313" key="3">
    <source>
        <dbReference type="Proteomes" id="UP001501757"/>
    </source>
</evidence>
<proteinExistence type="predicted"/>
<evidence type="ECO:0000313" key="2">
    <source>
        <dbReference type="EMBL" id="GAA0367271.1"/>
    </source>
</evidence>
<evidence type="ECO:0000256" key="1">
    <source>
        <dbReference type="SAM" id="SignalP"/>
    </source>
</evidence>
<feature type="signal peptide" evidence="1">
    <location>
        <begin position="1"/>
        <end position="24"/>
    </location>
</feature>
<sequence>MKFSKFISRFSVISLIAVSVSAFAGTWELRDFAGSGSGYSSALANYWANVGDNRAQGWPTCGPLAPGMGIWICTGKAWVYVE</sequence>
<dbReference type="Proteomes" id="UP001501757">
    <property type="component" value="Unassembled WGS sequence"/>
</dbReference>
<keyword evidence="3" id="KW-1185">Reference proteome</keyword>
<protein>
    <submittedName>
        <fullName evidence="2">Uncharacterized protein</fullName>
    </submittedName>
</protein>
<dbReference type="EMBL" id="BAAAEI010000021">
    <property type="protein sequence ID" value="GAA0367271.1"/>
    <property type="molecule type" value="Genomic_DNA"/>
</dbReference>
<gene>
    <name evidence="2" type="ORF">GCM10009092_34520</name>
</gene>
<accession>A0ABP3HDQ2</accession>
<organism evidence="2 3">
    <name type="scientific">Bowmanella denitrificans</name>
    <dbReference type="NCBI Taxonomy" id="366582"/>
    <lineage>
        <taxon>Bacteria</taxon>
        <taxon>Pseudomonadati</taxon>
        <taxon>Pseudomonadota</taxon>
        <taxon>Gammaproteobacteria</taxon>
        <taxon>Alteromonadales</taxon>
        <taxon>Alteromonadaceae</taxon>
        <taxon>Bowmanella</taxon>
    </lineage>
</organism>
<feature type="chain" id="PRO_5046335704" evidence="1">
    <location>
        <begin position="25"/>
        <end position="82"/>
    </location>
</feature>